<comment type="caution">
    <text evidence="1">The sequence shown here is derived from an EMBL/GenBank/DDBJ whole genome shotgun (WGS) entry which is preliminary data.</text>
</comment>
<organism evidence="1 2">
    <name type="scientific">Meganyctiphanes norvegica</name>
    <name type="common">Northern krill</name>
    <name type="synonym">Thysanopoda norvegica</name>
    <dbReference type="NCBI Taxonomy" id="48144"/>
    <lineage>
        <taxon>Eukaryota</taxon>
        <taxon>Metazoa</taxon>
        <taxon>Ecdysozoa</taxon>
        <taxon>Arthropoda</taxon>
        <taxon>Crustacea</taxon>
        <taxon>Multicrustacea</taxon>
        <taxon>Malacostraca</taxon>
        <taxon>Eumalacostraca</taxon>
        <taxon>Eucarida</taxon>
        <taxon>Euphausiacea</taxon>
        <taxon>Euphausiidae</taxon>
        <taxon>Meganyctiphanes</taxon>
    </lineage>
</organism>
<evidence type="ECO:0000313" key="2">
    <source>
        <dbReference type="Proteomes" id="UP001497623"/>
    </source>
</evidence>
<dbReference type="AlphaFoldDB" id="A0AAV2SQV4"/>
<proteinExistence type="predicted"/>
<protein>
    <submittedName>
        <fullName evidence="1">Uncharacterized protein</fullName>
    </submittedName>
</protein>
<dbReference type="EMBL" id="CAXKWB010105972">
    <property type="protein sequence ID" value="CAL4228687.1"/>
    <property type="molecule type" value="Genomic_DNA"/>
</dbReference>
<name>A0AAV2SQV4_MEGNR</name>
<reference evidence="1 2" key="1">
    <citation type="submission" date="2024-05" db="EMBL/GenBank/DDBJ databases">
        <authorList>
            <person name="Wallberg A."/>
        </authorList>
    </citation>
    <scope>NUCLEOTIDE SEQUENCE [LARGE SCALE GENOMIC DNA]</scope>
</reference>
<evidence type="ECO:0000313" key="1">
    <source>
        <dbReference type="EMBL" id="CAL4228687.1"/>
    </source>
</evidence>
<sequence>MDKKAYIFLNIKEFKKYDLCVLCFWTFYKKLHSLPKSMSIKHCYLVSRRNKLYNIFIFLRAPSFYGQYTCRGFYCFSKKKLVEKYYRGVILCQKKKKKANFQILF</sequence>
<accession>A0AAV2SQV4</accession>
<keyword evidence="2" id="KW-1185">Reference proteome</keyword>
<dbReference type="Proteomes" id="UP001497623">
    <property type="component" value="Unassembled WGS sequence"/>
</dbReference>
<gene>
    <name evidence="1" type="ORF">MNOR_LOCUS39623</name>
</gene>